<proteinExistence type="predicted"/>
<evidence type="ECO:0000256" key="2">
    <source>
        <dbReference type="ARBA" id="ARBA00023015"/>
    </source>
</evidence>
<feature type="region of interest" description="Disordered" evidence="5">
    <location>
        <begin position="789"/>
        <end position="812"/>
    </location>
</feature>
<organism evidence="7 8">
    <name type="scientific">Panagrolaimus superbus</name>
    <dbReference type="NCBI Taxonomy" id="310955"/>
    <lineage>
        <taxon>Eukaryota</taxon>
        <taxon>Metazoa</taxon>
        <taxon>Ecdysozoa</taxon>
        <taxon>Nematoda</taxon>
        <taxon>Chromadorea</taxon>
        <taxon>Rhabditida</taxon>
        <taxon>Tylenchina</taxon>
        <taxon>Panagrolaimomorpha</taxon>
        <taxon>Panagrolaimoidea</taxon>
        <taxon>Panagrolaimidae</taxon>
        <taxon>Panagrolaimus</taxon>
    </lineage>
</organism>
<feature type="domain" description="PAS" evidence="6">
    <location>
        <begin position="137"/>
        <end position="186"/>
    </location>
</feature>
<evidence type="ECO:0000256" key="4">
    <source>
        <dbReference type="ARBA" id="ARBA00023242"/>
    </source>
</evidence>
<keyword evidence="7" id="KW-1185">Reference proteome</keyword>
<feature type="region of interest" description="Disordered" evidence="5">
    <location>
        <begin position="588"/>
        <end position="612"/>
    </location>
</feature>
<dbReference type="SUPFAM" id="SSF55785">
    <property type="entry name" value="PYP-like sensor domain (PAS domain)"/>
    <property type="match status" value="1"/>
</dbReference>
<dbReference type="Pfam" id="PF14598">
    <property type="entry name" value="PAS_11"/>
    <property type="match status" value="1"/>
</dbReference>
<feature type="compositionally biased region" description="Polar residues" evidence="5">
    <location>
        <begin position="529"/>
        <end position="548"/>
    </location>
</feature>
<keyword evidence="4" id="KW-0539">Nucleus</keyword>
<dbReference type="GO" id="GO:0000977">
    <property type="term" value="F:RNA polymerase II transcription regulatory region sequence-specific DNA binding"/>
    <property type="evidence" value="ECO:0007669"/>
    <property type="project" value="TreeGrafter"/>
</dbReference>
<dbReference type="GO" id="GO:0071456">
    <property type="term" value="P:cellular response to hypoxia"/>
    <property type="evidence" value="ECO:0007669"/>
    <property type="project" value="TreeGrafter"/>
</dbReference>
<dbReference type="GO" id="GO:0005634">
    <property type="term" value="C:nucleus"/>
    <property type="evidence" value="ECO:0007669"/>
    <property type="project" value="UniProtKB-SubCell"/>
</dbReference>
<dbReference type="CDD" id="cd00130">
    <property type="entry name" value="PAS"/>
    <property type="match status" value="1"/>
</dbReference>
<evidence type="ECO:0000256" key="3">
    <source>
        <dbReference type="ARBA" id="ARBA00023163"/>
    </source>
</evidence>
<dbReference type="Gene3D" id="3.30.450.20">
    <property type="entry name" value="PAS domain"/>
    <property type="match status" value="2"/>
</dbReference>
<evidence type="ECO:0000313" key="8">
    <source>
        <dbReference type="WBParaSite" id="PSU_v2.g2645.t1"/>
    </source>
</evidence>
<dbReference type="InterPro" id="IPR035965">
    <property type="entry name" value="PAS-like_dom_sf"/>
</dbReference>
<evidence type="ECO:0000256" key="5">
    <source>
        <dbReference type="SAM" id="MobiDB-lite"/>
    </source>
</evidence>
<name>A0A914YP76_9BILA</name>
<feature type="region of interest" description="Disordered" evidence="5">
    <location>
        <begin position="316"/>
        <end position="336"/>
    </location>
</feature>
<evidence type="ECO:0000259" key="6">
    <source>
        <dbReference type="PROSITE" id="PS50112"/>
    </source>
</evidence>
<dbReference type="AlphaFoldDB" id="A0A914YP76"/>
<dbReference type="InterPro" id="IPR000014">
    <property type="entry name" value="PAS"/>
</dbReference>
<dbReference type="PROSITE" id="PS50112">
    <property type="entry name" value="PAS"/>
    <property type="match status" value="1"/>
</dbReference>
<feature type="region of interest" description="Disordered" evidence="5">
    <location>
        <begin position="518"/>
        <end position="548"/>
    </location>
</feature>
<dbReference type="GO" id="GO:0010557">
    <property type="term" value="P:positive regulation of macromolecule biosynthetic process"/>
    <property type="evidence" value="ECO:0007669"/>
    <property type="project" value="UniProtKB-ARBA"/>
</dbReference>
<protein>
    <submittedName>
        <fullName evidence="8">PAS domain-containing protein</fullName>
    </submittedName>
</protein>
<keyword evidence="2" id="KW-0805">Transcription regulation</keyword>
<dbReference type="PANTHER" id="PTHR23043:SF17">
    <property type="entry name" value="PROTEIN SIMILAR"/>
    <property type="match status" value="1"/>
</dbReference>
<evidence type="ECO:0000313" key="7">
    <source>
        <dbReference type="Proteomes" id="UP000887577"/>
    </source>
</evidence>
<feature type="compositionally biased region" description="Low complexity" evidence="5">
    <location>
        <begin position="320"/>
        <end position="333"/>
    </location>
</feature>
<dbReference type="GO" id="GO:0000981">
    <property type="term" value="F:DNA-binding transcription factor activity, RNA polymerase II-specific"/>
    <property type="evidence" value="ECO:0007669"/>
    <property type="project" value="TreeGrafter"/>
</dbReference>
<keyword evidence="3" id="KW-0804">Transcription</keyword>
<evidence type="ECO:0000256" key="1">
    <source>
        <dbReference type="ARBA" id="ARBA00004123"/>
    </source>
</evidence>
<accession>A0A914YP76</accession>
<reference evidence="8" key="1">
    <citation type="submission" date="2022-11" db="UniProtKB">
        <authorList>
            <consortium name="WormBaseParasite"/>
        </authorList>
    </citation>
    <scope>IDENTIFICATION</scope>
</reference>
<sequence>MFLGSILHTDLVGRPIKDFIHPTDYDELMRISTEEAAASEEHRSTADDATIHKYGHRMIMRMKTVISPRGRNLNLKSALFKALVCRCRSMQFETGKIMLVHASTTPAGQGNSIMMSNTSAKGSETTSGSFMTRHTCDMRFSYVSENFNYLLRHESRSLMGTSFYDLIHPSDLDTISDSMKELFRKGHCRTPYYRLIGANNSVAWVQTEATTVNHTTRGQRGQYILCVHSLVGMQSDLDSWTTAGTVCSDVLAAAQPACQFVKAEIDDVAEYLGRQPQFIDCYDFTPLIDSDAGININEYRPMRDLSNPQQQQSTVAAGSTTTTTTMNNNNNNNPRKRKMLLPCVLESTAFDSIRNFEDDKEEGGGRTEKNNLEKSVAEIFCDKIWDQIKSEIIADEECYQARTSNAQCCGSDRNHSPPPLEEVNLLACYSDKIQQELQAYQPAPFKRCSSTSTIFRKHIFQVFTNIFFLKANLFFAYAFLFFLHVCCRPFYRIPLVCQQGVGRLKVDDQTDWYEWEEAAEQLPPRPQRRNTIASSQEPSGATTTTAATELSKSTPFCSLTAGFADFGVQSSPDDEGIFSDNCPLRRPSSDGRCHNSSNSATPPFIQSQNSYSNPVSTIPTHDIYAMPNAGQFNPSESRCDANSTLHSILLAPGSKRNAFGQSPTAVNVSHLNPTAEAPQQISREFFEEFRQENPHLFPTEQDTCYDVDMCNPYQQCSSDPFESLAPFVPEEDILQLNSEPFPLDINFPELDLSGYTFEPSFGKHIQPPNQFATKIQSCNKASNNYMLDSQDSYNHPIPTKRARIDDPFPLSY</sequence>
<comment type="subcellular location">
    <subcellularLocation>
        <location evidence="1">Nucleus</location>
    </subcellularLocation>
</comment>
<dbReference type="PANTHER" id="PTHR23043">
    <property type="entry name" value="HYPOXIA-INDUCIBLE FACTOR 1 ALPHA"/>
    <property type="match status" value="1"/>
</dbReference>
<dbReference type="Proteomes" id="UP000887577">
    <property type="component" value="Unplaced"/>
</dbReference>
<feature type="compositionally biased region" description="Polar residues" evidence="5">
    <location>
        <begin position="594"/>
        <end position="612"/>
    </location>
</feature>
<dbReference type="WBParaSite" id="PSU_v2.g2645.t1">
    <property type="protein sequence ID" value="PSU_v2.g2645.t1"/>
    <property type="gene ID" value="PSU_v2.g2645"/>
</dbReference>